<dbReference type="InterPro" id="IPR029058">
    <property type="entry name" value="AB_hydrolase_fold"/>
</dbReference>
<keyword evidence="4" id="KW-1185">Reference proteome</keyword>
<dbReference type="Pfam" id="PF12697">
    <property type="entry name" value="Abhydrolase_6"/>
    <property type="match status" value="1"/>
</dbReference>
<keyword evidence="1 3" id="KW-0378">Hydrolase</keyword>
<dbReference type="PANTHER" id="PTHR46118:SF4">
    <property type="entry name" value="PROTEIN ABHD11"/>
    <property type="match status" value="1"/>
</dbReference>
<reference evidence="3 4" key="1">
    <citation type="submission" date="2024-09" db="EMBL/GenBank/DDBJ databases">
        <authorList>
            <person name="Sun Q."/>
            <person name="Mori K."/>
        </authorList>
    </citation>
    <scope>NUCLEOTIDE SEQUENCE [LARGE SCALE GENOMIC DNA]</scope>
    <source>
        <strain evidence="3 4">KCTC 23315</strain>
    </source>
</reference>
<dbReference type="GO" id="GO:0016787">
    <property type="term" value="F:hydrolase activity"/>
    <property type="evidence" value="ECO:0007669"/>
    <property type="project" value="UniProtKB-KW"/>
</dbReference>
<accession>A0ABV6BF05</accession>
<name>A0ABV6BF05_9GAMM</name>
<dbReference type="PANTHER" id="PTHR46118">
    <property type="entry name" value="PROTEIN ABHD11"/>
    <property type="match status" value="1"/>
</dbReference>
<sequence length="323" mass="35743">MYFTPTKTLSRVPGHDAAQQHRFIASCRRFVCLLALWLTTISCSSALDAPPQNAQAQPAPLLQAKIADLAGDKIEYVALRVAKPRATLVFENGLMLDLKTWEAVAQGLNNCCNLLFYNRPGVGRSESEQDQFSPERSAARLQQLLQQQKLAPPYVLIGHSLGGQYAQVFTKHFPQQVDALLLVDALPLGLVKPVADFPWYTRAGLWVLAPKATRQEIANINNMGQYLLQDPVSFSKPVIRLVTQTATPQPKSAGLVKNLWNGVIYAEDFGVWALDPEAAEHRMGAVYPQAEVRTLVANHRVQEQMPGVVVEAIFSLISQHQVK</sequence>
<evidence type="ECO:0000313" key="4">
    <source>
        <dbReference type="Proteomes" id="UP001589813"/>
    </source>
</evidence>
<proteinExistence type="predicted"/>
<protein>
    <submittedName>
        <fullName evidence="3">Alpha/beta fold hydrolase</fullName>
    </submittedName>
</protein>
<gene>
    <name evidence="3" type="ORF">ACFFJP_14250</name>
</gene>
<feature type="domain" description="AB hydrolase-1" evidence="2">
    <location>
        <begin position="101"/>
        <end position="312"/>
    </location>
</feature>
<evidence type="ECO:0000313" key="3">
    <source>
        <dbReference type="EMBL" id="MFC0049454.1"/>
    </source>
</evidence>
<comment type="caution">
    <text evidence="3">The sequence shown here is derived from an EMBL/GenBank/DDBJ whole genome shotgun (WGS) entry which is preliminary data.</text>
</comment>
<dbReference type="SUPFAM" id="SSF53474">
    <property type="entry name" value="alpha/beta-Hydrolases"/>
    <property type="match status" value="1"/>
</dbReference>
<organism evidence="3 4">
    <name type="scientific">Rheinheimera tilapiae</name>
    <dbReference type="NCBI Taxonomy" id="875043"/>
    <lineage>
        <taxon>Bacteria</taxon>
        <taxon>Pseudomonadati</taxon>
        <taxon>Pseudomonadota</taxon>
        <taxon>Gammaproteobacteria</taxon>
        <taxon>Chromatiales</taxon>
        <taxon>Chromatiaceae</taxon>
        <taxon>Rheinheimera</taxon>
    </lineage>
</organism>
<dbReference type="Gene3D" id="3.40.50.1820">
    <property type="entry name" value="alpha/beta hydrolase"/>
    <property type="match status" value="1"/>
</dbReference>
<dbReference type="Proteomes" id="UP001589813">
    <property type="component" value="Unassembled WGS sequence"/>
</dbReference>
<evidence type="ECO:0000256" key="1">
    <source>
        <dbReference type="ARBA" id="ARBA00022801"/>
    </source>
</evidence>
<dbReference type="EMBL" id="JBHLXP010000003">
    <property type="protein sequence ID" value="MFC0049454.1"/>
    <property type="molecule type" value="Genomic_DNA"/>
</dbReference>
<dbReference type="RefSeq" id="WP_377245318.1">
    <property type="nucleotide sequence ID" value="NZ_JBHLXP010000003.1"/>
</dbReference>
<evidence type="ECO:0000259" key="2">
    <source>
        <dbReference type="Pfam" id="PF12697"/>
    </source>
</evidence>
<dbReference type="InterPro" id="IPR000073">
    <property type="entry name" value="AB_hydrolase_1"/>
</dbReference>